<gene>
    <name evidence="1" type="primary">PO21_10</name>
    <name evidence="1" type="ORF">CEXT_90061</name>
</gene>
<dbReference type="Proteomes" id="UP001054945">
    <property type="component" value="Unassembled WGS sequence"/>
</dbReference>
<dbReference type="AlphaFoldDB" id="A0AAV4WQL6"/>
<evidence type="ECO:0000313" key="2">
    <source>
        <dbReference type="Proteomes" id="UP001054945"/>
    </source>
</evidence>
<protein>
    <submittedName>
        <fullName evidence="1">Retrovirus-related Pol polyprotein from type-1 retrotransposable element R2</fullName>
    </submittedName>
</protein>
<accession>A0AAV4WQL6</accession>
<proteinExistence type="predicted"/>
<evidence type="ECO:0000313" key="1">
    <source>
        <dbReference type="EMBL" id="GIY85225.1"/>
    </source>
</evidence>
<dbReference type="EMBL" id="BPLR01016626">
    <property type="protein sequence ID" value="GIY85225.1"/>
    <property type="molecule type" value="Genomic_DNA"/>
</dbReference>
<sequence>MIRKEIKTTLSIPDGAANEYIYGHRKHGCMGIPIASEESDLNLVDTAFKLLTSKDEHLQKLAVYHLIRTVRLQFKRNHLTLILARAASSHFVADGVYTRFADWRFIHKARLNLVPLNGQPWKVGNDKLCRRCNQWSETLPHVINHCGIHTPGNRHNAIVERVKKKQ</sequence>
<name>A0AAV4WQL6_CAEEX</name>
<comment type="caution">
    <text evidence="1">The sequence shown here is derived from an EMBL/GenBank/DDBJ whole genome shotgun (WGS) entry which is preliminary data.</text>
</comment>
<organism evidence="1 2">
    <name type="scientific">Caerostris extrusa</name>
    <name type="common">Bark spider</name>
    <name type="synonym">Caerostris bankana</name>
    <dbReference type="NCBI Taxonomy" id="172846"/>
    <lineage>
        <taxon>Eukaryota</taxon>
        <taxon>Metazoa</taxon>
        <taxon>Ecdysozoa</taxon>
        <taxon>Arthropoda</taxon>
        <taxon>Chelicerata</taxon>
        <taxon>Arachnida</taxon>
        <taxon>Araneae</taxon>
        <taxon>Araneomorphae</taxon>
        <taxon>Entelegynae</taxon>
        <taxon>Araneoidea</taxon>
        <taxon>Araneidae</taxon>
        <taxon>Caerostris</taxon>
    </lineage>
</organism>
<reference evidence="1 2" key="1">
    <citation type="submission" date="2021-06" db="EMBL/GenBank/DDBJ databases">
        <title>Caerostris extrusa draft genome.</title>
        <authorList>
            <person name="Kono N."/>
            <person name="Arakawa K."/>
        </authorList>
    </citation>
    <scope>NUCLEOTIDE SEQUENCE [LARGE SCALE GENOMIC DNA]</scope>
</reference>
<keyword evidence="2" id="KW-1185">Reference proteome</keyword>